<dbReference type="GO" id="GO:0003677">
    <property type="term" value="F:DNA binding"/>
    <property type="evidence" value="ECO:0007669"/>
    <property type="project" value="InterPro"/>
</dbReference>
<dbReference type="Gene3D" id="1.10.260.40">
    <property type="entry name" value="lambda repressor-like DNA-binding domains"/>
    <property type="match status" value="1"/>
</dbReference>
<reference evidence="2 3" key="1">
    <citation type="submission" date="2019-09" db="EMBL/GenBank/DDBJ databases">
        <title>Draft genome sequences of 48 bacterial type strains from the CCUG.</title>
        <authorList>
            <person name="Tunovic T."/>
            <person name="Pineiro-Iglesias B."/>
            <person name="Unosson C."/>
            <person name="Inganas E."/>
            <person name="Ohlen M."/>
            <person name="Cardew S."/>
            <person name="Jensie-Markopoulos S."/>
            <person name="Salva-Serra F."/>
            <person name="Jaen-Luchoro D."/>
            <person name="Karlsson R."/>
            <person name="Svensson-Stadler L."/>
            <person name="Chun J."/>
            <person name="Moore E."/>
        </authorList>
    </citation>
    <scope>NUCLEOTIDE SEQUENCE [LARGE SCALE GENOMIC DNA]</scope>
    <source>
        <strain evidence="2 3">CCUG 34538</strain>
    </source>
</reference>
<sequence length="59" mass="7094">MYKEKYEIWKQSKSYKKRKNISRVELADMIGVSVKTMYNYENKITKISSDDLKKNIKCP</sequence>
<evidence type="ECO:0000313" key="3">
    <source>
        <dbReference type="Proteomes" id="UP000423641"/>
    </source>
</evidence>
<dbReference type="CDD" id="cd00093">
    <property type="entry name" value="HTH_XRE"/>
    <property type="match status" value="1"/>
</dbReference>
<proteinExistence type="predicted"/>
<dbReference type="Pfam" id="PF01381">
    <property type="entry name" value="HTH_3"/>
    <property type="match status" value="1"/>
</dbReference>
<evidence type="ECO:0000259" key="1">
    <source>
        <dbReference type="PROSITE" id="PS50943"/>
    </source>
</evidence>
<gene>
    <name evidence="2" type="ORF">F7P66_06925</name>
</gene>
<dbReference type="PROSITE" id="PS50943">
    <property type="entry name" value="HTH_CROC1"/>
    <property type="match status" value="1"/>
</dbReference>
<name>A0AAV6EDE8_CAMHY</name>
<comment type="caution">
    <text evidence="2">The sequence shown here is derived from an EMBL/GenBank/DDBJ whole genome shotgun (WGS) entry which is preliminary data.</text>
</comment>
<protein>
    <submittedName>
        <fullName evidence="2">Helix-turn-helix transcriptional regulator</fullName>
    </submittedName>
</protein>
<feature type="domain" description="HTH cro/C1-type" evidence="1">
    <location>
        <begin position="13"/>
        <end position="54"/>
    </location>
</feature>
<evidence type="ECO:0000313" key="2">
    <source>
        <dbReference type="EMBL" id="KAB0612177.1"/>
    </source>
</evidence>
<dbReference type="AlphaFoldDB" id="A0AAV6EDE8"/>
<dbReference type="InterPro" id="IPR001387">
    <property type="entry name" value="Cro/C1-type_HTH"/>
</dbReference>
<dbReference type="RefSeq" id="WP_112000374.1">
    <property type="nucleotide sequence ID" value="NZ_CP053828.1"/>
</dbReference>
<organism evidence="2 3">
    <name type="scientific">Campylobacter hyointestinalis subsp. lawsonii</name>
    <dbReference type="NCBI Taxonomy" id="91353"/>
    <lineage>
        <taxon>Bacteria</taxon>
        <taxon>Pseudomonadati</taxon>
        <taxon>Campylobacterota</taxon>
        <taxon>Epsilonproteobacteria</taxon>
        <taxon>Campylobacterales</taxon>
        <taxon>Campylobacteraceae</taxon>
        <taxon>Campylobacter</taxon>
    </lineage>
</organism>
<dbReference type="Proteomes" id="UP000423641">
    <property type="component" value="Unassembled WGS sequence"/>
</dbReference>
<dbReference type="GeneID" id="300401681"/>
<dbReference type="InterPro" id="IPR010982">
    <property type="entry name" value="Lambda_DNA-bd_dom_sf"/>
</dbReference>
<dbReference type="SUPFAM" id="SSF47413">
    <property type="entry name" value="lambda repressor-like DNA-binding domains"/>
    <property type="match status" value="1"/>
</dbReference>
<accession>A0AAV6EDE8</accession>
<dbReference type="EMBL" id="VZON01000006">
    <property type="protein sequence ID" value="KAB0612177.1"/>
    <property type="molecule type" value="Genomic_DNA"/>
</dbReference>